<dbReference type="EMBL" id="KX011385">
    <property type="protein sequence ID" value="ANW11464.1"/>
    <property type="molecule type" value="mRNA"/>
</dbReference>
<dbReference type="Pfam" id="PF01395">
    <property type="entry name" value="PBP_GOBP"/>
    <property type="match status" value="1"/>
</dbReference>
<feature type="signal peptide" evidence="5">
    <location>
        <begin position="1"/>
        <end position="19"/>
    </location>
</feature>
<sequence length="245" mass="28137">MIDFIKVFLLFCFCGLGYSWQDVRNADQSLWAFRTCQRRSSNVDLVKKWMAYVLPDDKETHCYVMCAWSLLGAYSEEAKAFNINGITKQFKERGMNVPKEVQIFGGRTDGCKAVYDKTVKVFKTQLQNFRNAFYGTKESSDEWFKANPNTKPKGTKISTFCEAKGIGDCIHSCSFYYYRLIDEDNLIIPFSYLPGYPETKLKECRRQVQDLAGCKSDALFLCLKNADKAALEASLKQLDDQSKVY</sequence>
<evidence type="ECO:0000256" key="2">
    <source>
        <dbReference type="ARBA" id="ARBA00008098"/>
    </source>
</evidence>
<keyword evidence="3" id="KW-0964">Secreted</keyword>
<evidence type="ECO:0000256" key="5">
    <source>
        <dbReference type="SAM" id="SignalP"/>
    </source>
</evidence>
<dbReference type="InterPro" id="IPR036728">
    <property type="entry name" value="PBP_GOBP_sf"/>
</dbReference>
<evidence type="ECO:0000256" key="3">
    <source>
        <dbReference type="ARBA" id="ARBA00022525"/>
    </source>
</evidence>
<evidence type="ECO:0000313" key="6">
    <source>
        <dbReference type="EMBL" id="ANW11464.1"/>
    </source>
</evidence>
<keyword evidence="5" id="KW-0732">Signal</keyword>
<dbReference type="CDD" id="cd23992">
    <property type="entry name" value="PBP_GOBP"/>
    <property type="match status" value="1"/>
</dbReference>
<feature type="chain" id="PRO_5008531082" evidence="5">
    <location>
        <begin position="20"/>
        <end position="245"/>
    </location>
</feature>
<dbReference type="GO" id="GO:0090729">
    <property type="term" value="F:toxin activity"/>
    <property type="evidence" value="ECO:0007669"/>
    <property type="project" value="UniProtKB-KW"/>
</dbReference>
<evidence type="ECO:0000256" key="4">
    <source>
        <dbReference type="ARBA" id="ARBA00022656"/>
    </source>
</evidence>
<accession>A0A1B1V3H6</accession>
<keyword evidence="4" id="KW-0800">Toxin</keyword>
<dbReference type="Gene3D" id="1.10.238.20">
    <property type="entry name" value="Pheromone/general odorant binding protein domain"/>
    <property type="match status" value="1"/>
</dbReference>
<organism evidence="6">
    <name type="scientific">Bichromomyia olmeca</name>
    <dbReference type="NCBI Taxonomy" id="715919"/>
    <lineage>
        <taxon>Eukaryota</taxon>
        <taxon>Metazoa</taxon>
        <taxon>Ecdysozoa</taxon>
        <taxon>Arthropoda</taxon>
        <taxon>Hexapoda</taxon>
        <taxon>Insecta</taxon>
        <taxon>Pterygota</taxon>
        <taxon>Neoptera</taxon>
        <taxon>Endopterygota</taxon>
        <taxon>Diptera</taxon>
        <taxon>Nematocera</taxon>
        <taxon>Psychodoidea</taxon>
        <taxon>Psychodidae</taxon>
        <taxon>Bichromomyia</taxon>
    </lineage>
</organism>
<proteinExistence type="evidence at transcript level"/>
<protein>
    <submittedName>
        <fullName evidence="6">LolD7</fullName>
    </submittedName>
</protein>
<comment type="similarity">
    <text evidence="2">Belongs to the PBP/GOBP family.</text>
</comment>
<dbReference type="SUPFAM" id="SSF47565">
    <property type="entry name" value="Insect pheromone/odorant-binding proteins"/>
    <property type="match status" value="1"/>
</dbReference>
<comment type="subcellular location">
    <subcellularLocation>
        <location evidence="1">Secreted</location>
    </subcellularLocation>
</comment>
<dbReference type="AlphaFoldDB" id="A0A1B1V3H6"/>
<dbReference type="GO" id="GO:0005576">
    <property type="term" value="C:extracellular region"/>
    <property type="evidence" value="ECO:0007669"/>
    <property type="project" value="UniProtKB-SubCell"/>
</dbReference>
<reference evidence="6" key="1">
    <citation type="journal article" date="2016" name="PLoS Negl. Trop. Dis.">
        <title>Molecular Diversity between Salivary Proteins from New World and Old World Sand Flies with Emphasis on Bichromomyia olmeca, the Sand Fly Vector of Leishmania mexicana in Mesoamerica.</title>
        <authorList>
            <person name="Abdeladhim M."/>
            <person name="V Coutinho-Abreu I."/>
            <person name="Townsend S."/>
            <person name="Pasos-Pinto S."/>
            <person name="Sanchez L."/>
            <person name="Rasouli M."/>
            <person name="B Guimaraes-Costa A."/>
            <person name="Aslan H."/>
            <person name="Francischetti I.M."/>
            <person name="Oliveira F."/>
            <person name="Becker I."/>
            <person name="Kamhawi S."/>
            <person name="Ribeiro J.M."/>
            <person name="Jochim R.C."/>
            <person name="Valenzuela J.G."/>
        </authorList>
    </citation>
    <scope>NUCLEOTIDE SEQUENCE</scope>
    <source>
        <tissue evidence="6">Salivary gland</tissue>
    </source>
</reference>
<dbReference type="GO" id="GO:0005549">
    <property type="term" value="F:odorant binding"/>
    <property type="evidence" value="ECO:0007669"/>
    <property type="project" value="InterPro"/>
</dbReference>
<name>A0A1B1V3H6_9DIPT</name>
<dbReference type="InterPro" id="IPR006170">
    <property type="entry name" value="PBP/GOBP"/>
</dbReference>
<evidence type="ECO:0000256" key="1">
    <source>
        <dbReference type="ARBA" id="ARBA00004613"/>
    </source>
</evidence>